<reference evidence="2" key="1">
    <citation type="journal article" date="2016" name="Nature">
        <title>Genome evolution in the allotetraploid frog Xenopus laevis.</title>
        <authorList>
            <person name="Session A.M."/>
            <person name="Uno Y."/>
            <person name="Kwon T."/>
            <person name="Chapman J.A."/>
            <person name="Toyoda A."/>
            <person name="Takahashi S."/>
            <person name="Fukui A."/>
            <person name="Hikosaka A."/>
            <person name="Suzuki A."/>
            <person name="Kondo M."/>
            <person name="van Heeringen S.J."/>
            <person name="Quigley I."/>
            <person name="Heinz S."/>
            <person name="Ogino H."/>
            <person name="Ochi H."/>
            <person name="Hellsten U."/>
            <person name="Lyons J.B."/>
            <person name="Simakov O."/>
            <person name="Putnam N."/>
            <person name="Stites J."/>
            <person name="Kuroki Y."/>
            <person name="Tanaka T."/>
            <person name="Michiue T."/>
            <person name="Watanabe M."/>
            <person name="Bogdanovic O."/>
            <person name="Lister R."/>
            <person name="Georgiou G."/>
            <person name="Paranjpe S.S."/>
            <person name="van Kruijsbergen I."/>
            <person name="Shu S."/>
            <person name="Carlson J."/>
            <person name="Kinoshita T."/>
            <person name="Ohta Y."/>
            <person name="Mawaribuchi S."/>
            <person name="Jenkins J."/>
            <person name="Grimwood J."/>
            <person name="Schmutz J."/>
            <person name="Mitros T."/>
            <person name="Mozaffari S.V."/>
            <person name="Suzuki Y."/>
            <person name="Haramoto Y."/>
            <person name="Yamamoto T.S."/>
            <person name="Takagi C."/>
            <person name="Heald R."/>
            <person name="Miller K."/>
            <person name="Haudenschild C."/>
            <person name="Kitzman J."/>
            <person name="Nakayama T."/>
            <person name="Izutsu Y."/>
            <person name="Robert J."/>
            <person name="Fortriede J."/>
            <person name="Burns K."/>
            <person name="Lotay V."/>
            <person name="Karimi K."/>
            <person name="Yasuoka Y."/>
            <person name="Dichmann D.S."/>
            <person name="Flajnik M.F."/>
            <person name="Houston D.W."/>
            <person name="Shendure J."/>
            <person name="DuPasquier L."/>
            <person name="Vize P.D."/>
            <person name="Zorn A.M."/>
            <person name="Ito M."/>
            <person name="Marcotte E.M."/>
            <person name="Wallingford J.B."/>
            <person name="Ito Y."/>
            <person name="Asashima M."/>
            <person name="Ueno N."/>
            <person name="Matsuda Y."/>
            <person name="Veenstra G.J."/>
            <person name="Fujiyama A."/>
            <person name="Harland R.M."/>
            <person name="Taira M."/>
            <person name="Rokhsar D.S."/>
        </authorList>
    </citation>
    <scope>NUCLEOTIDE SEQUENCE [LARGE SCALE GENOMIC DNA]</scope>
    <source>
        <strain evidence="2">J</strain>
    </source>
</reference>
<proteinExistence type="predicted"/>
<protein>
    <submittedName>
        <fullName evidence="1">Uncharacterized protein</fullName>
    </submittedName>
</protein>
<name>A0A974CP80_XENLA</name>
<dbReference type="Proteomes" id="UP000694892">
    <property type="component" value="Chromosome 6L"/>
</dbReference>
<dbReference type="EMBL" id="CM004476">
    <property type="protein sequence ID" value="OCT76230.1"/>
    <property type="molecule type" value="Genomic_DNA"/>
</dbReference>
<sequence>MAQTGIRPVCAVKCALIKSNGLCGLYVCAALMIAQSAYFPRDRVTMDTVPLSVGVSGRCCRRYDAAVQACQVGSAWAAHQVPGLQVAAVEDSSGINSRKCEQALSEKGTERDGLPLQSCSEQSFRRNQFCEILSFLVSENAMPEAPASHRLIGGSPCIVLMIYHSV</sequence>
<evidence type="ECO:0000313" key="1">
    <source>
        <dbReference type="EMBL" id="OCT76230.1"/>
    </source>
</evidence>
<evidence type="ECO:0000313" key="2">
    <source>
        <dbReference type="Proteomes" id="UP000694892"/>
    </source>
</evidence>
<organism evidence="1 2">
    <name type="scientific">Xenopus laevis</name>
    <name type="common">African clawed frog</name>
    <dbReference type="NCBI Taxonomy" id="8355"/>
    <lineage>
        <taxon>Eukaryota</taxon>
        <taxon>Metazoa</taxon>
        <taxon>Chordata</taxon>
        <taxon>Craniata</taxon>
        <taxon>Vertebrata</taxon>
        <taxon>Euteleostomi</taxon>
        <taxon>Amphibia</taxon>
        <taxon>Batrachia</taxon>
        <taxon>Anura</taxon>
        <taxon>Pipoidea</taxon>
        <taxon>Pipidae</taxon>
        <taxon>Xenopodinae</taxon>
        <taxon>Xenopus</taxon>
        <taxon>Xenopus</taxon>
    </lineage>
</organism>
<dbReference type="AlphaFoldDB" id="A0A974CP80"/>
<accession>A0A974CP80</accession>
<gene>
    <name evidence="1" type="ORF">XELAEV_18031434mg</name>
</gene>